<evidence type="ECO:0000313" key="6">
    <source>
        <dbReference type="Proteomes" id="UP000594263"/>
    </source>
</evidence>
<dbReference type="Pfam" id="PF20431">
    <property type="entry name" value="E_motif"/>
    <property type="match status" value="1"/>
</dbReference>
<keyword evidence="6" id="KW-1185">Reference proteome</keyword>
<dbReference type="SUPFAM" id="SSF48452">
    <property type="entry name" value="TPR-like"/>
    <property type="match status" value="1"/>
</dbReference>
<dbReference type="AlphaFoldDB" id="A0A7N0VAT0"/>
<accession>A0A7N0VAT0</accession>
<evidence type="ECO:0000256" key="3">
    <source>
        <dbReference type="PROSITE-ProRule" id="PRU00708"/>
    </source>
</evidence>
<dbReference type="InterPro" id="IPR032867">
    <property type="entry name" value="DYW_dom"/>
</dbReference>
<evidence type="ECO:0000256" key="2">
    <source>
        <dbReference type="ARBA" id="ARBA00022737"/>
    </source>
</evidence>
<feature type="domain" description="DYW" evidence="4">
    <location>
        <begin position="331"/>
        <end position="402"/>
    </location>
</feature>
<sequence>MQWFLGYAQNGLASEVLDLYKRMEFEGICPDAVTYVGVLSSCANLGAQTVGSQVEHRIESSGLSCNPFLKNALINMHVRCGNLLKARGIFDRMSEKTLVSWTAMIGGYGVHGQGEVAVRLFDEMIRSGVTPDQTAFVCVLSACSHAGLSDKGLEYFEAMKNQYKLHPGPEHYSCVVDLLGRVGRLKEARELIDSMPVEADGAVWGALLGACKIHKNVGLAEIAFQRVIELEPENVGYYVLLSNIYSDAGNIDGLVKVRLMMREQKLKKEPGHSYVEHKGKIHLFIAGDREHPQTEEIYRMLDKLEDLMTGVVMAQKNNGDSEKEAVAETGVGVHSEKLAAVFGLLNTDAGTDVVIIKNLRICRDCHLFMKLVSKIVERQLVVRDATRFHHFKNGVCSCKEHW</sequence>
<reference evidence="5" key="1">
    <citation type="submission" date="2021-01" db="UniProtKB">
        <authorList>
            <consortium name="EnsemblPlants"/>
        </authorList>
    </citation>
    <scope>IDENTIFICATION</scope>
</reference>
<organism evidence="5 6">
    <name type="scientific">Kalanchoe fedtschenkoi</name>
    <name type="common">Lavender scallops</name>
    <name type="synonym">South American air plant</name>
    <dbReference type="NCBI Taxonomy" id="63787"/>
    <lineage>
        <taxon>Eukaryota</taxon>
        <taxon>Viridiplantae</taxon>
        <taxon>Streptophyta</taxon>
        <taxon>Embryophyta</taxon>
        <taxon>Tracheophyta</taxon>
        <taxon>Spermatophyta</taxon>
        <taxon>Magnoliopsida</taxon>
        <taxon>eudicotyledons</taxon>
        <taxon>Gunneridae</taxon>
        <taxon>Pentapetalae</taxon>
        <taxon>Saxifragales</taxon>
        <taxon>Crassulaceae</taxon>
        <taxon>Kalanchoe</taxon>
    </lineage>
</organism>
<dbReference type="InterPro" id="IPR002885">
    <property type="entry name" value="PPR_rpt"/>
</dbReference>
<dbReference type="EnsemblPlants" id="Kaladp0515s0087.1.v1.1">
    <property type="protein sequence ID" value="Kaladp0515s0087.1.v1.1"/>
    <property type="gene ID" value="Kaladp0515s0087.v1.1"/>
</dbReference>
<dbReference type="GO" id="GO:0003723">
    <property type="term" value="F:RNA binding"/>
    <property type="evidence" value="ECO:0007669"/>
    <property type="project" value="InterPro"/>
</dbReference>
<dbReference type="PANTHER" id="PTHR47926:SF503">
    <property type="entry name" value="PENTATRICOPEPTIDE REPEAT-CONTAINING PROTEIN"/>
    <property type="match status" value="1"/>
</dbReference>
<dbReference type="InterPro" id="IPR011990">
    <property type="entry name" value="TPR-like_helical_dom_sf"/>
</dbReference>
<dbReference type="InterPro" id="IPR046960">
    <property type="entry name" value="PPR_At4g14850-like_plant"/>
</dbReference>
<comment type="similarity">
    <text evidence="1">Belongs to the PPR family. PCMP-H subfamily.</text>
</comment>
<dbReference type="GO" id="GO:0005739">
    <property type="term" value="C:mitochondrion"/>
    <property type="evidence" value="ECO:0007669"/>
    <property type="project" value="EnsemblPlants"/>
</dbReference>
<dbReference type="NCBIfam" id="TIGR00756">
    <property type="entry name" value="PPR"/>
    <property type="match status" value="3"/>
</dbReference>
<name>A0A7N0VAT0_KALFE</name>
<keyword evidence="2" id="KW-0677">Repeat</keyword>
<dbReference type="PROSITE" id="PS51375">
    <property type="entry name" value="PPR"/>
    <property type="match status" value="1"/>
</dbReference>
<dbReference type="Pfam" id="PF01535">
    <property type="entry name" value="PPR"/>
    <property type="match status" value="3"/>
</dbReference>
<dbReference type="Gramene" id="Kaladp0515s0087.1.v1.1">
    <property type="protein sequence ID" value="Kaladp0515s0087.1.v1.1"/>
    <property type="gene ID" value="Kaladp0515s0087.v1.1"/>
</dbReference>
<dbReference type="OMA" id="CLNVKCG"/>
<dbReference type="PANTHER" id="PTHR47926">
    <property type="entry name" value="PENTATRICOPEPTIDE REPEAT-CONTAINING PROTEIN"/>
    <property type="match status" value="1"/>
</dbReference>
<dbReference type="GO" id="GO:0008270">
    <property type="term" value="F:zinc ion binding"/>
    <property type="evidence" value="ECO:0007669"/>
    <property type="project" value="InterPro"/>
</dbReference>
<feature type="repeat" description="PPR" evidence="3">
    <location>
        <begin position="97"/>
        <end position="131"/>
    </location>
</feature>
<evidence type="ECO:0000259" key="4">
    <source>
        <dbReference type="Pfam" id="PF14432"/>
    </source>
</evidence>
<dbReference type="FunFam" id="1.25.40.10:FF:000366">
    <property type="entry name" value="Pentatricopeptide (PPR) repeat-containing protein"/>
    <property type="match status" value="1"/>
</dbReference>
<dbReference type="GO" id="GO:0016554">
    <property type="term" value="P:cytidine to uridine editing"/>
    <property type="evidence" value="ECO:0007669"/>
    <property type="project" value="EnsemblPlants"/>
</dbReference>
<dbReference type="Pfam" id="PF14432">
    <property type="entry name" value="DYW_deaminase"/>
    <property type="match status" value="1"/>
</dbReference>
<evidence type="ECO:0000313" key="5">
    <source>
        <dbReference type="EnsemblPlants" id="Kaladp0515s0087.1.v1.1"/>
    </source>
</evidence>
<dbReference type="Proteomes" id="UP000594263">
    <property type="component" value="Unplaced"/>
</dbReference>
<dbReference type="Pfam" id="PF13041">
    <property type="entry name" value="PPR_2"/>
    <property type="match status" value="1"/>
</dbReference>
<dbReference type="Gene3D" id="1.25.40.10">
    <property type="entry name" value="Tetratricopeptide repeat domain"/>
    <property type="match status" value="2"/>
</dbReference>
<protein>
    <recommendedName>
        <fullName evidence="4">DYW domain-containing protein</fullName>
    </recommendedName>
</protein>
<proteinExistence type="inferred from homology"/>
<dbReference type="InterPro" id="IPR046848">
    <property type="entry name" value="E_motif"/>
</dbReference>
<evidence type="ECO:0000256" key="1">
    <source>
        <dbReference type="ARBA" id="ARBA00006643"/>
    </source>
</evidence>
<dbReference type="FunFam" id="1.25.40.10:FF:000344">
    <property type="entry name" value="Pentatricopeptide repeat-containing protein"/>
    <property type="match status" value="1"/>
</dbReference>